<comment type="caution">
    <text evidence="1">The sequence shown here is derived from an EMBL/GenBank/DDBJ whole genome shotgun (WGS) entry which is preliminary data.</text>
</comment>
<keyword evidence="2" id="KW-1185">Reference proteome</keyword>
<gene>
    <name evidence="1" type="ORF">GCM10007140_24690</name>
</gene>
<proteinExistence type="predicted"/>
<evidence type="ECO:0000313" key="1">
    <source>
        <dbReference type="EMBL" id="GGE73886.1"/>
    </source>
</evidence>
<dbReference type="AlphaFoldDB" id="A0A917ATF0"/>
<dbReference type="EMBL" id="BMFK01000002">
    <property type="protein sequence ID" value="GGE73886.1"/>
    <property type="molecule type" value="Genomic_DNA"/>
</dbReference>
<name>A0A917ATF0_9BACI</name>
<sequence>MKTNDYVKYMTQQFVTYIDSPKEVRKQKRQVKKSEKEAFANRWFGVLPLGMSLMYRRYRDKKDA</sequence>
<protein>
    <submittedName>
        <fullName evidence="1">YqzE family protein</fullName>
    </submittedName>
</protein>
<dbReference type="Pfam" id="PF14038">
    <property type="entry name" value="YqzE"/>
    <property type="match status" value="1"/>
</dbReference>
<dbReference type="InterPro" id="IPR025622">
    <property type="entry name" value="YqzE"/>
</dbReference>
<organism evidence="1 2">
    <name type="scientific">Priestia taiwanensis</name>
    <dbReference type="NCBI Taxonomy" id="1347902"/>
    <lineage>
        <taxon>Bacteria</taxon>
        <taxon>Bacillati</taxon>
        <taxon>Bacillota</taxon>
        <taxon>Bacilli</taxon>
        <taxon>Bacillales</taxon>
        <taxon>Bacillaceae</taxon>
        <taxon>Priestia</taxon>
    </lineage>
</organism>
<accession>A0A917ATF0</accession>
<reference evidence="1" key="1">
    <citation type="journal article" date="2014" name="Int. J. Syst. Evol. Microbiol.">
        <title>Complete genome sequence of Corynebacterium casei LMG S-19264T (=DSM 44701T), isolated from a smear-ripened cheese.</title>
        <authorList>
            <consortium name="US DOE Joint Genome Institute (JGI-PGF)"/>
            <person name="Walter F."/>
            <person name="Albersmeier A."/>
            <person name="Kalinowski J."/>
            <person name="Ruckert C."/>
        </authorList>
    </citation>
    <scope>NUCLEOTIDE SEQUENCE</scope>
    <source>
        <strain evidence="1">CGMCC 1.12698</strain>
    </source>
</reference>
<evidence type="ECO:0000313" key="2">
    <source>
        <dbReference type="Proteomes" id="UP000605259"/>
    </source>
</evidence>
<reference evidence="1" key="2">
    <citation type="submission" date="2020-09" db="EMBL/GenBank/DDBJ databases">
        <authorList>
            <person name="Sun Q."/>
            <person name="Zhou Y."/>
        </authorList>
    </citation>
    <scope>NUCLEOTIDE SEQUENCE</scope>
    <source>
        <strain evidence="1">CGMCC 1.12698</strain>
    </source>
</reference>
<dbReference type="RefSeq" id="WP_188388801.1">
    <property type="nucleotide sequence ID" value="NZ_BMFK01000002.1"/>
</dbReference>
<dbReference type="Proteomes" id="UP000605259">
    <property type="component" value="Unassembled WGS sequence"/>
</dbReference>